<dbReference type="GO" id="GO:0008270">
    <property type="term" value="F:zinc ion binding"/>
    <property type="evidence" value="ECO:0007669"/>
    <property type="project" value="UniProtKB-UniRule"/>
</dbReference>
<feature type="binding site" evidence="10">
    <location>
        <position position="144"/>
    </location>
    <ligand>
        <name>Zn(2+)</name>
        <dbReference type="ChEBI" id="CHEBI:29105"/>
        <label>1</label>
        <note>catalytic</note>
    </ligand>
</feature>
<evidence type="ECO:0000256" key="3">
    <source>
        <dbReference type="ARBA" id="ARBA00022694"/>
    </source>
</evidence>
<dbReference type="Pfam" id="PF23023">
    <property type="entry name" value="Anti-Pycsar_Apyc1"/>
    <property type="match status" value="1"/>
</dbReference>
<feature type="binding site" evidence="10">
    <location>
        <position position="67"/>
    </location>
    <ligand>
        <name>Zn(2+)</name>
        <dbReference type="ChEBI" id="CHEBI:29105"/>
        <label>2</label>
        <note>catalytic</note>
    </ligand>
</feature>
<evidence type="ECO:0000256" key="10">
    <source>
        <dbReference type="HAMAP-Rule" id="MF_01818"/>
    </source>
</evidence>
<evidence type="ECO:0000256" key="5">
    <source>
        <dbReference type="ARBA" id="ARBA00022723"/>
    </source>
</evidence>
<dbReference type="GO" id="GO:0042802">
    <property type="term" value="F:identical protein binding"/>
    <property type="evidence" value="ECO:0007669"/>
    <property type="project" value="UniProtKB-ARBA"/>
</dbReference>
<evidence type="ECO:0000256" key="6">
    <source>
        <dbReference type="ARBA" id="ARBA00022759"/>
    </source>
</evidence>
<dbReference type="FunFam" id="3.60.15.10:FF:000002">
    <property type="entry name" value="Ribonuclease Z"/>
    <property type="match status" value="1"/>
</dbReference>
<dbReference type="HAMAP" id="MF_01818">
    <property type="entry name" value="RNase_Z_BN"/>
    <property type="match status" value="1"/>
</dbReference>
<keyword evidence="6 10" id="KW-0255">Endonuclease</keyword>
<evidence type="ECO:0000256" key="1">
    <source>
        <dbReference type="ARBA" id="ARBA00011738"/>
    </source>
</evidence>
<feature type="binding site" evidence="10">
    <location>
        <position position="66"/>
    </location>
    <ligand>
        <name>Zn(2+)</name>
        <dbReference type="ChEBI" id="CHEBI:29105"/>
        <label>2</label>
        <note>catalytic</note>
    </ligand>
</feature>
<evidence type="ECO:0000256" key="9">
    <source>
        <dbReference type="ARBA" id="ARBA00057812"/>
    </source>
</evidence>
<evidence type="ECO:0000256" key="2">
    <source>
        <dbReference type="ARBA" id="ARBA00012477"/>
    </source>
</evidence>
<evidence type="ECO:0000256" key="8">
    <source>
        <dbReference type="ARBA" id="ARBA00022833"/>
    </source>
</evidence>
<accession>A0A0A1ZUX2</accession>
<reference evidence="12" key="1">
    <citation type="journal article" date="2014" name="Sci. Data">
        <title>Genomes of diverse isolates of the marine cyanobacterium Prochlorococcus.</title>
        <authorList>
            <person name="Biller S."/>
            <person name="Berube P."/>
            <person name="Thompson J."/>
            <person name="Kelly L."/>
            <person name="Roggensack S."/>
            <person name="Awad L."/>
            <person name="Roache-Johnson K."/>
            <person name="Ding H."/>
            <person name="Giovannoni S.J."/>
            <person name="Moore L.R."/>
            <person name="Chisholm S.W."/>
        </authorList>
    </citation>
    <scope>NUCLEOTIDE SEQUENCE [LARGE SCALE GENOMIC DNA]</scope>
</reference>
<feature type="binding site" evidence="10">
    <location>
        <position position="215"/>
    </location>
    <ligand>
        <name>Zn(2+)</name>
        <dbReference type="ChEBI" id="CHEBI:29105"/>
        <label>2</label>
        <note>catalytic</note>
    </ligand>
</feature>
<dbReference type="AlphaFoldDB" id="A0A0A1ZUX2"/>
<feature type="binding site" evidence="10">
    <location>
        <position position="273"/>
    </location>
    <ligand>
        <name>Zn(2+)</name>
        <dbReference type="ChEBI" id="CHEBI:29105"/>
        <label>2</label>
        <note>catalytic</note>
    </ligand>
</feature>
<evidence type="ECO:0000256" key="7">
    <source>
        <dbReference type="ARBA" id="ARBA00022801"/>
    </source>
</evidence>
<dbReference type="CDD" id="cd07717">
    <property type="entry name" value="RNaseZ_ZiPD-like_MBL-fold"/>
    <property type="match status" value="1"/>
</dbReference>
<dbReference type="GO" id="GO:0042781">
    <property type="term" value="F:3'-tRNA processing endoribonuclease activity"/>
    <property type="evidence" value="ECO:0007669"/>
    <property type="project" value="UniProtKB-UniRule"/>
</dbReference>
<dbReference type="NCBIfam" id="TIGR02651">
    <property type="entry name" value="RNase_Z"/>
    <property type="match status" value="1"/>
</dbReference>
<proteinExistence type="inferred from homology"/>
<evidence type="ECO:0000313" key="11">
    <source>
        <dbReference type="EMBL" id="KGF93200.1"/>
    </source>
</evidence>
<organism evidence="11 12">
    <name type="scientific">Prochlorococcus marinus str. MIT 9116</name>
    <dbReference type="NCBI Taxonomy" id="167544"/>
    <lineage>
        <taxon>Bacteria</taxon>
        <taxon>Bacillati</taxon>
        <taxon>Cyanobacteriota</taxon>
        <taxon>Cyanophyceae</taxon>
        <taxon>Synechococcales</taxon>
        <taxon>Prochlorococcaceae</taxon>
        <taxon>Prochlorococcus</taxon>
    </lineage>
</organism>
<dbReference type="EMBL" id="JNAJ01000004">
    <property type="protein sequence ID" value="KGF93200.1"/>
    <property type="molecule type" value="Genomic_DNA"/>
</dbReference>
<evidence type="ECO:0000313" key="12">
    <source>
        <dbReference type="Proteomes" id="UP000030491"/>
    </source>
</evidence>
<dbReference type="SUPFAM" id="SSF56281">
    <property type="entry name" value="Metallo-hydrolase/oxidoreductase"/>
    <property type="match status" value="1"/>
</dbReference>
<keyword evidence="8 10" id="KW-0862">Zinc</keyword>
<gene>
    <name evidence="10" type="primary">rnz</name>
    <name evidence="11" type="ORF">EU93_0376</name>
</gene>
<comment type="cofactor">
    <cofactor evidence="10">
        <name>Zn(2+)</name>
        <dbReference type="ChEBI" id="CHEBI:29105"/>
    </cofactor>
    <text evidence="10">Binds 2 Zn(2+) ions.</text>
</comment>
<dbReference type="OrthoDB" id="9800940at2"/>
<dbReference type="Proteomes" id="UP000030491">
    <property type="component" value="Unassembled WGS sequence"/>
</dbReference>
<name>A0A0A1ZUX2_PROMR</name>
<comment type="subunit">
    <text evidence="1 10">Homodimer.</text>
</comment>
<keyword evidence="5 10" id="KW-0479">Metal-binding</keyword>
<dbReference type="PANTHER" id="PTHR46018">
    <property type="entry name" value="ZINC PHOSPHODIESTERASE ELAC PROTEIN 1"/>
    <property type="match status" value="1"/>
</dbReference>
<comment type="function">
    <text evidence="9 10">Zinc phosphodiesterase, which displays some tRNA 3'-processing endonuclease activity. Probably involved in tRNA maturation, by removing a 3'-trailer from precursor tRNA.</text>
</comment>
<comment type="caution">
    <text evidence="11">The sequence shown here is derived from an EMBL/GenBank/DDBJ whole genome shotgun (WGS) entry which is preliminary data.</text>
</comment>
<comment type="catalytic activity">
    <reaction evidence="10">
        <text>Endonucleolytic cleavage of RNA, removing extra 3' nucleotides from tRNA precursor, generating 3' termini of tRNAs. A 3'-hydroxy group is left at the tRNA terminus and a 5'-phosphoryl group is left at the trailer molecule.</text>
        <dbReference type="EC" id="3.1.26.11"/>
    </reaction>
</comment>
<feature type="binding site" evidence="10">
    <location>
        <position position="215"/>
    </location>
    <ligand>
        <name>Zn(2+)</name>
        <dbReference type="ChEBI" id="CHEBI:29105"/>
        <label>1</label>
        <note>catalytic</note>
    </ligand>
</feature>
<dbReference type="InterPro" id="IPR013471">
    <property type="entry name" value="RNase_Z/BN"/>
</dbReference>
<evidence type="ECO:0000256" key="4">
    <source>
        <dbReference type="ARBA" id="ARBA00022722"/>
    </source>
</evidence>
<comment type="similarity">
    <text evidence="10">Belongs to the RNase Z family.</text>
</comment>
<sequence length="312" mass="34450">MNVTFLGTSSGVPSLTRNVSSLALKLSQSSEVWLFDCGEGTQHQIMKSNIKSSQIKKIFITHMHGDHIYGLPGLLATLGLSGNSKGIEIFGPSELRGFLNSALRSSFCKLSFPLHFVEVENCASKNQILFENNAIKVNCARLKHKIPAYGYRVSEKDKPGIFDIKKAQYMNIKPGPIYSELQQGKKVVLADGRSFNGKDFCGPPRKGKSFVYCTDTVFSESAVSLSENADLLVHESTFSEEDESMAYEKLHSTTIMAAKTALLSNTKKLIITHLSPRYSNKNAITPSDLLKEAQKVFPNTQLAKDFLTAEIK</sequence>
<protein>
    <recommendedName>
        <fullName evidence="2 10">Ribonuclease Z</fullName>
        <shortName evidence="10">RNase Z</shortName>
        <ecNumber evidence="2 10">3.1.26.11</ecNumber>
    </recommendedName>
    <alternativeName>
        <fullName evidence="10">tRNA 3 endonuclease</fullName>
    </alternativeName>
    <alternativeName>
        <fullName evidence="10">tRNase Z</fullName>
    </alternativeName>
</protein>
<keyword evidence="7 10" id="KW-0378">Hydrolase</keyword>
<keyword evidence="3 10" id="KW-0819">tRNA processing</keyword>
<keyword evidence="4 10" id="KW-0540">Nuclease</keyword>
<dbReference type="InterPro" id="IPR036866">
    <property type="entry name" value="RibonucZ/Hydroxyglut_hydro"/>
</dbReference>
<feature type="binding site" evidence="10">
    <location>
        <position position="62"/>
    </location>
    <ligand>
        <name>Zn(2+)</name>
        <dbReference type="ChEBI" id="CHEBI:29105"/>
        <label>1</label>
        <note>catalytic</note>
    </ligand>
</feature>
<feature type="active site" description="Proton acceptor" evidence="10">
    <location>
        <position position="66"/>
    </location>
</feature>
<dbReference type="EC" id="3.1.26.11" evidence="2 10"/>
<dbReference type="Gene3D" id="3.60.15.10">
    <property type="entry name" value="Ribonuclease Z/Hydroxyacylglutathione hydrolase-like"/>
    <property type="match status" value="1"/>
</dbReference>
<feature type="binding site" evidence="10">
    <location>
        <position position="64"/>
    </location>
    <ligand>
        <name>Zn(2+)</name>
        <dbReference type="ChEBI" id="CHEBI:29105"/>
        <label>1</label>
        <note>catalytic</note>
    </ligand>
</feature>
<dbReference type="RefSeq" id="WP_032513153.1">
    <property type="nucleotide sequence ID" value="NZ_JNAJ01000004.1"/>
</dbReference>
<dbReference type="NCBIfam" id="NF000801">
    <property type="entry name" value="PRK00055.1-3"/>
    <property type="match status" value="1"/>
</dbReference>
<dbReference type="PANTHER" id="PTHR46018:SF2">
    <property type="entry name" value="ZINC PHOSPHODIESTERASE ELAC PROTEIN 1"/>
    <property type="match status" value="1"/>
</dbReference>